<reference evidence="8 9" key="2">
    <citation type="submission" date="2016-05" db="EMBL/GenBank/DDBJ databases">
        <title>Lineage-specific infection strategies underlie the spectrum of fungal disease in amphibians.</title>
        <authorList>
            <person name="Cuomo C.A."/>
            <person name="Farrer R.A."/>
            <person name="James T."/>
            <person name="Longcore J."/>
            <person name="Birren B."/>
        </authorList>
    </citation>
    <scope>NUCLEOTIDE SEQUENCE [LARGE SCALE GENOMIC DNA]</scope>
    <source>
        <strain evidence="8 9">JEL423</strain>
    </source>
</reference>
<evidence type="ECO:0000256" key="6">
    <source>
        <dbReference type="ARBA" id="ARBA00023136"/>
    </source>
</evidence>
<dbReference type="OrthoDB" id="1913277at2759"/>
<comment type="subcellular location">
    <subcellularLocation>
        <location evidence="1">Mitochondrion inner membrane</location>
        <topology evidence="1">Multi-pass membrane protein</topology>
    </subcellularLocation>
</comment>
<keyword evidence="5" id="KW-0496">Mitochondrion</keyword>
<proteinExistence type="predicted"/>
<keyword evidence="2 7" id="KW-0812">Transmembrane</keyword>
<feature type="transmembrane region" description="Helical" evidence="7">
    <location>
        <begin position="92"/>
        <end position="114"/>
    </location>
</feature>
<keyword evidence="3" id="KW-0999">Mitochondrion inner membrane</keyword>
<name>A0A177WTU7_BATDL</name>
<keyword evidence="4 7" id="KW-1133">Transmembrane helix</keyword>
<evidence type="ECO:0000256" key="4">
    <source>
        <dbReference type="ARBA" id="ARBA00022989"/>
    </source>
</evidence>
<dbReference type="GO" id="GO:0006120">
    <property type="term" value="P:mitochondrial electron transport, NADH to ubiquinone"/>
    <property type="evidence" value="ECO:0007669"/>
    <property type="project" value="InterPro"/>
</dbReference>
<dbReference type="PANTHER" id="PTHR21382:SF1">
    <property type="entry name" value="NADH DEHYDROGENASE [UBIQUINONE] 1 ALPHA SUBCOMPLEX SUBUNIT 11"/>
    <property type="match status" value="1"/>
</dbReference>
<dbReference type="GO" id="GO:0045271">
    <property type="term" value="C:respiratory chain complex I"/>
    <property type="evidence" value="ECO:0007669"/>
    <property type="project" value="InterPro"/>
</dbReference>
<protein>
    <submittedName>
        <fullName evidence="8">Uncharacterized protein</fullName>
    </submittedName>
</protein>
<dbReference type="Proteomes" id="UP000077115">
    <property type="component" value="Unassembled WGS sequence"/>
</dbReference>
<evidence type="ECO:0000256" key="1">
    <source>
        <dbReference type="ARBA" id="ARBA00004448"/>
    </source>
</evidence>
<evidence type="ECO:0000313" key="8">
    <source>
        <dbReference type="EMBL" id="OAJ43312.1"/>
    </source>
</evidence>
<evidence type="ECO:0000313" key="9">
    <source>
        <dbReference type="Proteomes" id="UP000077115"/>
    </source>
</evidence>
<evidence type="ECO:0000256" key="7">
    <source>
        <dbReference type="SAM" id="Phobius"/>
    </source>
</evidence>
<dbReference type="STRING" id="403673.A0A177WTU7"/>
<feature type="transmembrane region" description="Helical" evidence="7">
    <location>
        <begin position="60"/>
        <end position="80"/>
    </location>
</feature>
<dbReference type="AlphaFoldDB" id="A0A177WTU7"/>
<evidence type="ECO:0000256" key="3">
    <source>
        <dbReference type="ARBA" id="ARBA00022792"/>
    </source>
</evidence>
<dbReference type="PANTHER" id="PTHR21382">
    <property type="entry name" value="NADH-UBIQUINONE OXIDOREDUCTASE SUBUNIT"/>
    <property type="match status" value="1"/>
</dbReference>
<evidence type="ECO:0000256" key="2">
    <source>
        <dbReference type="ARBA" id="ARBA00022692"/>
    </source>
</evidence>
<dbReference type="EMBL" id="DS022309">
    <property type="protein sequence ID" value="OAJ43312.1"/>
    <property type="molecule type" value="Genomic_DNA"/>
</dbReference>
<keyword evidence="6 7" id="KW-0472">Membrane</keyword>
<reference evidence="8 9" key="1">
    <citation type="submission" date="2006-10" db="EMBL/GenBank/DDBJ databases">
        <title>The Genome Sequence of Batrachochytrium dendrobatidis JEL423.</title>
        <authorList>
            <consortium name="The Broad Institute Genome Sequencing Platform"/>
            <person name="Birren B."/>
            <person name="Lander E."/>
            <person name="Galagan J."/>
            <person name="Cuomo C."/>
            <person name="Devon K."/>
            <person name="Jaffe D."/>
            <person name="Butler J."/>
            <person name="Alvarez P."/>
            <person name="Gnerre S."/>
            <person name="Grabherr M."/>
            <person name="Kleber M."/>
            <person name="Mauceli E."/>
            <person name="Brockman W."/>
            <person name="Young S."/>
            <person name="LaButti K."/>
            <person name="Sykes S."/>
            <person name="DeCaprio D."/>
            <person name="Crawford M."/>
            <person name="Koehrsen M."/>
            <person name="Engels R."/>
            <person name="Montgomery P."/>
            <person name="Pearson M."/>
            <person name="Howarth C."/>
            <person name="Larson L."/>
            <person name="White J."/>
            <person name="O'Leary S."/>
            <person name="Kodira C."/>
            <person name="Zeng Q."/>
            <person name="Yandava C."/>
            <person name="Alvarado L."/>
            <person name="Longcore J."/>
            <person name="James T."/>
        </authorList>
    </citation>
    <scope>NUCLEOTIDE SEQUENCE [LARGE SCALE GENOMIC DNA]</scope>
    <source>
        <strain evidence="8 9">JEL423</strain>
    </source>
</reference>
<dbReference type="VEuPathDB" id="FungiDB:BDEG_26680"/>
<accession>A0A177WTU7</accession>
<sequence>MVEFSFTRLSINSTAMVTSTDHPMMTQQPPQKLIKPVDNRIPLCADNLVEADMLSEVGKASMVGLTVGVIYARAFGWWVASSRPAMMSEMKTRGALLAGLGGAFSASSIFLAKIRHTDDFWNTAFGGAVVGLLNGVYRRSPAMAFGQAALFGFMGGYASWSGRETERSNQYRLEDRRLTDGQNFFAWPKPDPFAQRIAEIQARDEKSAE</sequence>
<organism evidence="8 9">
    <name type="scientific">Batrachochytrium dendrobatidis (strain JEL423)</name>
    <dbReference type="NCBI Taxonomy" id="403673"/>
    <lineage>
        <taxon>Eukaryota</taxon>
        <taxon>Fungi</taxon>
        <taxon>Fungi incertae sedis</taxon>
        <taxon>Chytridiomycota</taxon>
        <taxon>Chytridiomycota incertae sedis</taxon>
        <taxon>Chytridiomycetes</taxon>
        <taxon>Rhizophydiales</taxon>
        <taxon>Rhizophydiales incertae sedis</taxon>
        <taxon>Batrachochytrium</taxon>
    </lineage>
</organism>
<dbReference type="GO" id="GO:0005743">
    <property type="term" value="C:mitochondrial inner membrane"/>
    <property type="evidence" value="ECO:0007669"/>
    <property type="project" value="UniProtKB-SubCell"/>
</dbReference>
<evidence type="ECO:0000256" key="5">
    <source>
        <dbReference type="ARBA" id="ARBA00023128"/>
    </source>
</evidence>
<gene>
    <name evidence="8" type="ORF">BDEG_26680</name>
</gene>
<dbReference type="InterPro" id="IPR039205">
    <property type="entry name" value="NDUFA11"/>
</dbReference>